<name>A0A6I9QRS4_ELAGV</name>
<dbReference type="GeneID" id="105039412"/>
<evidence type="ECO:0000256" key="2">
    <source>
        <dbReference type="ARBA" id="ARBA00023125"/>
    </source>
</evidence>
<dbReference type="InterPro" id="IPR036093">
    <property type="entry name" value="NAC_dom_sf"/>
</dbReference>
<evidence type="ECO:0000313" key="6">
    <source>
        <dbReference type="Proteomes" id="UP000504607"/>
    </source>
</evidence>
<dbReference type="FunFam" id="2.170.150.80:FF:000006">
    <property type="entry name" value="NAC domain-containing protein 100-like"/>
    <property type="match status" value="1"/>
</dbReference>
<feature type="domain" description="NAC" evidence="5">
    <location>
        <begin position="10"/>
        <end position="157"/>
    </location>
</feature>
<dbReference type="KEGG" id="egu:105039412"/>
<dbReference type="PANTHER" id="PTHR31744:SF22">
    <property type="entry name" value="NAC DOMAIN CONTAINING PROTEIN 58"/>
    <property type="match status" value="1"/>
</dbReference>
<organism evidence="6 7">
    <name type="scientific">Elaeis guineensis var. tenera</name>
    <name type="common">Oil palm</name>
    <dbReference type="NCBI Taxonomy" id="51953"/>
    <lineage>
        <taxon>Eukaryota</taxon>
        <taxon>Viridiplantae</taxon>
        <taxon>Streptophyta</taxon>
        <taxon>Embryophyta</taxon>
        <taxon>Tracheophyta</taxon>
        <taxon>Spermatophyta</taxon>
        <taxon>Magnoliopsida</taxon>
        <taxon>Liliopsida</taxon>
        <taxon>Arecaceae</taxon>
        <taxon>Arecoideae</taxon>
        <taxon>Cocoseae</taxon>
        <taxon>Elaeidinae</taxon>
        <taxon>Elaeis</taxon>
    </lineage>
</organism>
<dbReference type="InParanoid" id="A0A6I9QRS4"/>
<dbReference type="RefSeq" id="XP_010913848.1">
    <property type="nucleotide sequence ID" value="XM_010915546.3"/>
</dbReference>
<evidence type="ECO:0000313" key="7">
    <source>
        <dbReference type="RefSeq" id="XP_010913848.1"/>
    </source>
</evidence>
<sequence length="302" mass="34286">MEGEAKEQVLPPGFRFHPTDEELVGYYLTQKIDKSNFTARAIAVVDLNKCEPWDLAGKAKMGEKEWFFFSLKDRKYPTGLRTNRATTAGYWKITGKDKEIFNSHTSEIMGMKKTLVFYRGRAPRGEKTNWVMHEYSQQSKTTFEDQKEWVVCRVFKKSSRERMCLSNQPQPDQKLQKSSACMSSVMQTNPYELTSSRNSSTELTRQYRGMLGLSPLIQPQFGSAGSFTPSSALSLFHPTVAAMEAWTDRILPNSDIGFGSDIGYAPAKVWLPQVDSNVELENYCPPRLSGKETRESLIKPSV</sequence>
<evidence type="ECO:0000256" key="1">
    <source>
        <dbReference type="ARBA" id="ARBA00023015"/>
    </source>
</evidence>
<keyword evidence="6" id="KW-1185">Reference proteome</keyword>
<dbReference type="Gene3D" id="2.170.150.80">
    <property type="entry name" value="NAC domain"/>
    <property type="match status" value="1"/>
</dbReference>
<dbReference type="OrthoDB" id="1424968at2759"/>
<dbReference type="PANTHER" id="PTHR31744">
    <property type="entry name" value="PROTEIN CUP-SHAPED COTYLEDON 2-RELATED"/>
    <property type="match status" value="1"/>
</dbReference>
<keyword evidence="3" id="KW-0804">Transcription</keyword>
<evidence type="ECO:0000256" key="3">
    <source>
        <dbReference type="ARBA" id="ARBA00023163"/>
    </source>
</evidence>
<proteinExistence type="predicted"/>
<accession>A0A6I9QRS4</accession>
<reference evidence="7" key="1">
    <citation type="submission" date="2025-08" db="UniProtKB">
        <authorList>
            <consortium name="RefSeq"/>
        </authorList>
    </citation>
    <scope>IDENTIFICATION</scope>
</reference>
<gene>
    <name evidence="7" type="primary">LOC105039412</name>
</gene>
<dbReference type="Pfam" id="PF02365">
    <property type="entry name" value="NAM"/>
    <property type="match status" value="1"/>
</dbReference>
<dbReference type="GO" id="GO:0003677">
    <property type="term" value="F:DNA binding"/>
    <property type="evidence" value="ECO:0007669"/>
    <property type="project" value="UniProtKB-KW"/>
</dbReference>
<keyword evidence="2" id="KW-0238">DNA-binding</keyword>
<dbReference type="SUPFAM" id="SSF101941">
    <property type="entry name" value="NAC domain"/>
    <property type="match status" value="1"/>
</dbReference>
<dbReference type="GO" id="GO:0006355">
    <property type="term" value="P:regulation of DNA-templated transcription"/>
    <property type="evidence" value="ECO:0007669"/>
    <property type="project" value="InterPro"/>
</dbReference>
<dbReference type="PROSITE" id="PS51005">
    <property type="entry name" value="NAC"/>
    <property type="match status" value="1"/>
</dbReference>
<dbReference type="AlphaFoldDB" id="A0A6I9QRS4"/>
<dbReference type="InterPro" id="IPR003441">
    <property type="entry name" value="NAC-dom"/>
</dbReference>
<dbReference type="Proteomes" id="UP000504607">
    <property type="component" value="Chromosome 2"/>
</dbReference>
<keyword evidence="1" id="KW-0805">Transcription regulation</keyword>
<evidence type="ECO:0000259" key="5">
    <source>
        <dbReference type="PROSITE" id="PS51005"/>
    </source>
</evidence>
<evidence type="ECO:0000256" key="4">
    <source>
        <dbReference type="ARBA" id="ARBA00023242"/>
    </source>
</evidence>
<keyword evidence="4" id="KW-0539">Nucleus</keyword>
<protein>
    <submittedName>
        <fullName evidence="7">Protein CUP-SHAPED COTYLEDON 2-like</fullName>
    </submittedName>
</protein>